<dbReference type="PANTHER" id="PTHR33866">
    <property type="entry name" value="S-ADENOSYLMETHIONINE DECARBOXYLASE PROENZYME"/>
    <property type="match status" value="1"/>
</dbReference>
<dbReference type="InterPro" id="IPR016067">
    <property type="entry name" value="S-AdoMet_deCO2ase_core"/>
</dbReference>
<reference evidence="10 11" key="1">
    <citation type="journal article" date="2015" name="Nature">
        <title>rRNA introns, odd ribosomes, and small enigmatic genomes across a large radiation of phyla.</title>
        <authorList>
            <person name="Brown C.T."/>
            <person name="Hug L.A."/>
            <person name="Thomas B.C."/>
            <person name="Sharon I."/>
            <person name="Castelle C.J."/>
            <person name="Singh A."/>
            <person name="Wilkins M.J."/>
            <person name="Williams K.H."/>
            <person name="Banfield J.F."/>
        </authorList>
    </citation>
    <scope>NUCLEOTIDE SEQUENCE [LARGE SCALE GENOMIC DNA]</scope>
</reference>
<evidence type="ECO:0000256" key="8">
    <source>
        <dbReference type="ARBA" id="ARBA00023270"/>
    </source>
</evidence>
<dbReference type="AlphaFoldDB" id="A0A0G0FLC1"/>
<evidence type="ECO:0000256" key="5">
    <source>
        <dbReference type="ARBA" id="ARBA00023115"/>
    </source>
</evidence>
<evidence type="ECO:0000256" key="7">
    <source>
        <dbReference type="ARBA" id="ARBA00023239"/>
    </source>
</evidence>
<evidence type="ECO:0000256" key="3">
    <source>
        <dbReference type="ARBA" id="ARBA00022813"/>
    </source>
</evidence>
<gene>
    <name evidence="10" type="ORF">US31_C0003G0016</name>
</gene>
<protein>
    <submittedName>
        <fullName evidence="10">S-adenosylmethionine decarboxylase proenzyme</fullName>
    </submittedName>
</protein>
<keyword evidence="9" id="KW-0670">Pyruvate</keyword>
<sequence>MIKKTQKKNAIGLHIIGEISTKNQPRLKSCKSAKNEISHVIKKFSLKELGSFYYQFPKGGFTGVVSLVESHVAIHTWPEFGYLTLDVYLCNYSKDNTKTCKSVFYEISKFFNPIKVIKRLIKR</sequence>
<dbReference type="PANTHER" id="PTHR33866:SF2">
    <property type="entry name" value="S-ADENOSYLMETHIONINE DECARBOXYLASE PROENZYME"/>
    <property type="match status" value="1"/>
</dbReference>
<keyword evidence="5" id="KW-0620">Polyamine biosynthesis</keyword>
<dbReference type="GO" id="GO:0005829">
    <property type="term" value="C:cytosol"/>
    <property type="evidence" value="ECO:0007669"/>
    <property type="project" value="TreeGrafter"/>
</dbReference>
<evidence type="ECO:0000256" key="1">
    <source>
        <dbReference type="ARBA" id="ARBA00001928"/>
    </source>
</evidence>
<dbReference type="Gene3D" id="3.60.90.10">
    <property type="entry name" value="S-adenosylmethionine decarboxylase"/>
    <property type="match status" value="1"/>
</dbReference>
<keyword evidence="7" id="KW-0456">Lyase</keyword>
<organism evidence="10 11">
    <name type="scientific">Berkelbacteria bacterium GW2011_GWA1_36_9</name>
    <dbReference type="NCBI Taxonomy" id="1618331"/>
    <lineage>
        <taxon>Bacteria</taxon>
        <taxon>Candidatus Berkelbacteria</taxon>
    </lineage>
</organism>
<dbReference type="GO" id="GO:0008295">
    <property type="term" value="P:spermidine biosynthetic process"/>
    <property type="evidence" value="ECO:0007669"/>
    <property type="project" value="UniProtKB-KW"/>
</dbReference>
<dbReference type="Pfam" id="PF02675">
    <property type="entry name" value="AdoMet_dc"/>
    <property type="match status" value="1"/>
</dbReference>
<evidence type="ECO:0000256" key="2">
    <source>
        <dbReference type="ARBA" id="ARBA00022793"/>
    </source>
</evidence>
<dbReference type="PATRIC" id="fig|1618331.3.peg.223"/>
<proteinExistence type="predicted"/>
<dbReference type="InterPro" id="IPR017716">
    <property type="entry name" value="S-AdoMet_deCOase_pro-enz"/>
</dbReference>
<dbReference type="Proteomes" id="UP000034508">
    <property type="component" value="Unassembled WGS sequence"/>
</dbReference>
<keyword evidence="8" id="KW-0704">Schiff base</keyword>
<comment type="cofactor">
    <cofactor evidence="1">
        <name>pyruvate</name>
        <dbReference type="ChEBI" id="CHEBI:15361"/>
    </cofactor>
</comment>
<evidence type="ECO:0000256" key="4">
    <source>
        <dbReference type="ARBA" id="ARBA00023066"/>
    </source>
</evidence>
<keyword evidence="6" id="KW-0865">Zymogen</keyword>
<evidence type="ECO:0000313" key="10">
    <source>
        <dbReference type="EMBL" id="KKQ18587.1"/>
    </source>
</evidence>
<evidence type="ECO:0000256" key="9">
    <source>
        <dbReference type="ARBA" id="ARBA00023317"/>
    </source>
</evidence>
<dbReference type="EMBL" id="LBSM01000003">
    <property type="protein sequence ID" value="KKQ18587.1"/>
    <property type="molecule type" value="Genomic_DNA"/>
</dbReference>
<keyword evidence="3" id="KW-0068">Autocatalytic cleavage</keyword>
<comment type="caution">
    <text evidence="10">The sequence shown here is derived from an EMBL/GenBank/DDBJ whole genome shotgun (WGS) entry which is preliminary data.</text>
</comment>
<evidence type="ECO:0000256" key="6">
    <source>
        <dbReference type="ARBA" id="ARBA00023145"/>
    </source>
</evidence>
<dbReference type="SUPFAM" id="SSF56276">
    <property type="entry name" value="S-adenosylmethionine decarboxylase"/>
    <property type="match status" value="1"/>
</dbReference>
<evidence type="ECO:0000313" key="11">
    <source>
        <dbReference type="Proteomes" id="UP000034508"/>
    </source>
</evidence>
<name>A0A0G0FLC1_9BACT</name>
<dbReference type="GO" id="GO:0004014">
    <property type="term" value="F:adenosylmethionine decarboxylase activity"/>
    <property type="evidence" value="ECO:0007669"/>
    <property type="project" value="InterPro"/>
</dbReference>
<dbReference type="NCBIfam" id="TIGR03330">
    <property type="entry name" value="SAM_DCase_Bsu"/>
    <property type="match status" value="1"/>
</dbReference>
<accession>A0A0G0FLC1</accession>
<keyword evidence="2" id="KW-0210">Decarboxylase</keyword>
<dbReference type="InterPro" id="IPR003826">
    <property type="entry name" value="AdoMetDC_fam_prok"/>
</dbReference>
<keyword evidence="4" id="KW-0745">Spermidine biosynthesis</keyword>